<proteinExistence type="predicted"/>
<name>A0AC61RD35_9BACT</name>
<sequence>MAEVQQNSGGNGKKGAQKKMQIRVDFTPMVDMNMLLITFFMLCTTMIKSQTLTIALPSNEKVENQENMSQASADDAVTIIIDAKRKKGSNEVDSVNGQVVNEVYYYFGKPGGDAGMFGAGGTVLSENNNIQKSEFLTDEVNGGVHTPRGIRQIIQQRNHDVLVEINNIKKKYADGGFGSLETKADREKAQAAYDEAASEIRKNENLKKPVVIIKSTPQASFGSLVEILDEMQINSISKYQIDNMTRADSVMILDFQSRNQQ</sequence>
<evidence type="ECO:0000313" key="2">
    <source>
        <dbReference type="Proteomes" id="UP000306319"/>
    </source>
</evidence>
<dbReference type="EMBL" id="SRYB01000040">
    <property type="protein sequence ID" value="TGY76453.1"/>
    <property type="molecule type" value="Genomic_DNA"/>
</dbReference>
<dbReference type="Proteomes" id="UP000306319">
    <property type="component" value="Unassembled WGS sequence"/>
</dbReference>
<keyword evidence="2" id="KW-1185">Reference proteome</keyword>
<evidence type="ECO:0000313" key="1">
    <source>
        <dbReference type="EMBL" id="TGY76453.1"/>
    </source>
</evidence>
<accession>A0AC61RD35</accession>
<protein>
    <submittedName>
        <fullName evidence="1">Biopolymer transporter ExbD</fullName>
    </submittedName>
</protein>
<comment type="caution">
    <text evidence="1">The sequence shown here is derived from an EMBL/GenBank/DDBJ whole genome shotgun (WGS) entry which is preliminary data.</text>
</comment>
<gene>
    <name evidence="1" type="ORF">E5331_18065</name>
</gene>
<reference evidence="1" key="1">
    <citation type="submission" date="2019-04" db="EMBL/GenBank/DDBJ databases">
        <title>Microbes associate with the intestines of laboratory mice.</title>
        <authorList>
            <person name="Navarre W."/>
            <person name="Wong E."/>
            <person name="Huang K."/>
            <person name="Tropini C."/>
            <person name="Ng K."/>
            <person name="Yu B."/>
        </authorList>
    </citation>
    <scope>NUCLEOTIDE SEQUENCE</scope>
    <source>
        <strain evidence="1">NM04_E33</strain>
    </source>
</reference>
<organism evidence="1 2">
    <name type="scientific">Lepagella muris</name>
    <dbReference type="NCBI Taxonomy" id="3032870"/>
    <lineage>
        <taxon>Bacteria</taxon>
        <taxon>Pseudomonadati</taxon>
        <taxon>Bacteroidota</taxon>
        <taxon>Bacteroidia</taxon>
        <taxon>Bacteroidales</taxon>
        <taxon>Muribaculaceae</taxon>
        <taxon>Lepagella</taxon>
    </lineage>
</organism>